<protein>
    <recommendedName>
        <fullName evidence="3">Right handed beta helix domain-containing protein</fullName>
    </recommendedName>
</protein>
<dbReference type="InterPro" id="IPR011050">
    <property type="entry name" value="Pectin_lyase_fold/virulence"/>
</dbReference>
<reference evidence="1" key="1">
    <citation type="submission" date="2022-09" db="EMBL/GenBank/DDBJ databases">
        <title>Eubacterium sp. LFL-14 isolated from human feces.</title>
        <authorList>
            <person name="Liu F."/>
        </authorList>
    </citation>
    <scope>NUCLEOTIDE SEQUENCE</scope>
    <source>
        <strain evidence="1">LFL-14</strain>
    </source>
</reference>
<dbReference type="EMBL" id="JAODBU010000004">
    <property type="protein sequence ID" value="MCT7398378.1"/>
    <property type="molecule type" value="Genomic_DNA"/>
</dbReference>
<evidence type="ECO:0000313" key="1">
    <source>
        <dbReference type="EMBL" id="MCT7398378.1"/>
    </source>
</evidence>
<gene>
    <name evidence="1" type="ORF">N5B56_04640</name>
</gene>
<evidence type="ECO:0000313" key="2">
    <source>
        <dbReference type="Proteomes" id="UP001431199"/>
    </source>
</evidence>
<comment type="caution">
    <text evidence="1">The sequence shown here is derived from an EMBL/GenBank/DDBJ whole genome shotgun (WGS) entry which is preliminary data.</text>
</comment>
<dbReference type="RefSeq" id="WP_260978461.1">
    <property type="nucleotide sequence ID" value="NZ_JAODBU010000004.1"/>
</dbReference>
<keyword evidence="2" id="KW-1185">Reference proteome</keyword>
<sequence length="893" mass="97405">MIGKWSGVIGKNIFKVCVVLAFCCMVLLQNNVYGATTENGSKSNPYLVQTESKLKNIFSNNKKTSLVYIAIVGNIKIKDGIKVTQGRYMLYSSGGERTISRSKDIGDDVNKSDKYCFKISDGAEVHFGDGMGGYKLYLDGKKNQISFATKGFIKVDDSSTGTIGNACVVKNVTNYNGETEAGAVRSTGTLNVYGIIHDCDGVKGGGITIKGGVCNIWPGAQIYKCFTLSQGGGVYVGNYSELRIYDGEIFENEALEEGGGIYIGGSSHLLMTAGIIHNNKSGEEGGGIFGTGLGTIVNINDGWIYGNDAGASAGGVFSGYQAGLILGSGSTAPTISGNESRGSGGGVRCNGGVGYGHGGCTVIYNARIIGNISGNLGGGIACGEDSKITIESINVFNNSSYDNAGGIYIGMNVEDINGGAVKLYNSIIGENGTVDKGGGICTDSSVLMRNTSINNNSSRNGGGLYIGNTATVHMWMGSYINNNYAYNNGGGVYISEKANFLLTDNNIYQNNCAKNGMGVYVRGKFQMFSIASVDESNEVYLTRQTYISIIDRLLKPSGYVAVIRTTLTDPGTIIAQVEYSTDAQKELYYIGDAVAELNNQNCVKKFLVRNISGNKILRPTKFVKAYVDNEIIISEKYDVTFNKNTSEHVSGMPENQIKFWQEDIIISGVTVRRNGYHTVENKHWNFQSDGNGATLKPGGILYANGDRVLYAQWEKEKVINLFINATDRYYVVNQNIKLDMNELVKKVTVNDDAYSSTKYPLYIQKITDVTGKNYYERGKNKEFEDINNSDIVLTEKFINTESIAEFIVTVCSNAGDDSSYAEKKFGVYIINNNEYNHTTRFISKEYMDTLNKNSKWNLTLKNKLEESLNKKEGQGMKKYKMSKEMVNEIKKNR</sequence>
<proteinExistence type="predicted"/>
<accession>A0ABT2M297</accession>
<name>A0ABT2M297_9FIRM</name>
<evidence type="ECO:0008006" key="3">
    <source>
        <dbReference type="Google" id="ProtNLM"/>
    </source>
</evidence>
<dbReference type="SUPFAM" id="SSF51126">
    <property type="entry name" value="Pectin lyase-like"/>
    <property type="match status" value="1"/>
</dbReference>
<dbReference type="InterPro" id="IPR006626">
    <property type="entry name" value="PbH1"/>
</dbReference>
<dbReference type="Proteomes" id="UP001431199">
    <property type="component" value="Unassembled WGS sequence"/>
</dbReference>
<dbReference type="SMART" id="SM00710">
    <property type="entry name" value="PbH1"/>
    <property type="match status" value="9"/>
</dbReference>
<organism evidence="1 2">
    <name type="scientific">Eubacterium album</name>
    <dbReference type="NCBI Taxonomy" id="2978477"/>
    <lineage>
        <taxon>Bacteria</taxon>
        <taxon>Bacillati</taxon>
        <taxon>Bacillota</taxon>
        <taxon>Clostridia</taxon>
        <taxon>Eubacteriales</taxon>
        <taxon>Eubacteriaceae</taxon>
        <taxon>Eubacterium</taxon>
    </lineage>
</organism>